<keyword evidence="1" id="KW-1133">Transmembrane helix</keyword>
<reference evidence="2 3" key="1">
    <citation type="journal article" date="2018" name="Front. Plant Sci.">
        <title>Red Clover (Trifolium pratense) and Zigzag Clover (T. medium) - A Picture of Genomic Similarities and Differences.</title>
        <authorList>
            <person name="Dluhosova J."/>
            <person name="Istvanek J."/>
            <person name="Nedelnik J."/>
            <person name="Repkova J."/>
        </authorList>
    </citation>
    <scope>NUCLEOTIDE SEQUENCE [LARGE SCALE GENOMIC DNA]</scope>
    <source>
        <strain evidence="3">cv. 10/8</strain>
        <tissue evidence="2">Leaf</tissue>
    </source>
</reference>
<keyword evidence="1" id="KW-0812">Transmembrane</keyword>
<accession>A0A392ST20</accession>
<feature type="transmembrane region" description="Helical" evidence="1">
    <location>
        <begin position="12"/>
        <end position="31"/>
    </location>
</feature>
<evidence type="ECO:0000256" key="1">
    <source>
        <dbReference type="SAM" id="Phobius"/>
    </source>
</evidence>
<protein>
    <submittedName>
        <fullName evidence="2">Uncharacterized protein</fullName>
    </submittedName>
</protein>
<comment type="caution">
    <text evidence="2">The sequence shown here is derived from an EMBL/GenBank/DDBJ whole genome shotgun (WGS) entry which is preliminary data.</text>
</comment>
<dbReference type="EMBL" id="LXQA010425463">
    <property type="protein sequence ID" value="MCI51016.1"/>
    <property type="molecule type" value="Genomic_DNA"/>
</dbReference>
<dbReference type="Proteomes" id="UP000265520">
    <property type="component" value="Unassembled WGS sequence"/>
</dbReference>
<feature type="non-terminal residue" evidence="2">
    <location>
        <position position="54"/>
    </location>
</feature>
<evidence type="ECO:0000313" key="2">
    <source>
        <dbReference type="EMBL" id="MCI51016.1"/>
    </source>
</evidence>
<name>A0A392ST20_9FABA</name>
<dbReference type="AlphaFoldDB" id="A0A392ST20"/>
<keyword evidence="3" id="KW-1185">Reference proteome</keyword>
<organism evidence="2 3">
    <name type="scientific">Trifolium medium</name>
    <dbReference type="NCBI Taxonomy" id="97028"/>
    <lineage>
        <taxon>Eukaryota</taxon>
        <taxon>Viridiplantae</taxon>
        <taxon>Streptophyta</taxon>
        <taxon>Embryophyta</taxon>
        <taxon>Tracheophyta</taxon>
        <taxon>Spermatophyta</taxon>
        <taxon>Magnoliopsida</taxon>
        <taxon>eudicotyledons</taxon>
        <taxon>Gunneridae</taxon>
        <taxon>Pentapetalae</taxon>
        <taxon>rosids</taxon>
        <taxon>fabids</taxon>
        <taxon>Fabales</taxon>
        <taxon>Fabaceae</taxon>
        <taxon>Papilionoideae</taxon>
        <taxon>50 kb inversion clade</taxon>
        <taxon>NPAAA clade</taxon>
        <taxon>Hologalegina</taxon>
        <taxon>IRL clade</taxon>
        <taxon>Trifolieae</taxon>
        <taxon>Trifolium</taxon>
    </lineage>
</organism>
<proteinExistence type="predicted"/>
<evidence type="ECO:0000313" key="3">
    <source>
        <dbReference type="Proteomes" id="UP000265520"/>
    </source>
</evidence>
<sequence>MVELSPEPVVVRAVLMVWPFLPFPCFSFSSISANSNLRKFQTSEGGGRARAPPR</sequence>
<keyword evidence="1" id="KW-0472">Membrane</keyword>